<dbReference type="KEGG" id="paek:D3873_11485"/>
<keyword evidence="1" id="KW-0378">Hydrolase</keyword>
<dbReference type="InterPro" id="IPR023365">
    <property type="entry name" value="Sortase_dom-sf"/>
</dbReference>
<dbReference type="Proteomes" id="UP000265725">
    <property type="component" value="Chromosome"/>
</dbReference>
<dbReference type="Pfam" id="PF04203">
    <property type="entry name" value="Sortase"/>
    <property type="match status" value="1"/>
</dbReference>
<protein>
    <submittedName>
        <fullName evidence="4">Class F sortase</fullName>
    </submittedName>
</protein>
<feature type="active site" description="Acyl-thioester intermediate" evidence="2">
    <location>
        <position position="168"/>
    </location>
</feature>
<keyword evidence="5" id="KW-1185">Reference proteome</keyword>
<dbReference type="OrthoDB" id="525039at2"/>
<reference evidence="5" key="1">
    <citation type="submission" date="2018-09" db="EMBL/GenBank/DDBJ databases">
        <authorList>
            <person name="Zhu H."/>
        </authorList>
    </citation>
    <scope>NUCLEOTIDE SEQUENCE [LARGE SCALE GENOMIC DNA]</scope>
    <source>
        <strain evidence="5">K2R23-3</strain>
    </source>
</reference>
<dbReference type="AlphaFoldDB" id="A0A385YWC7"/>
<dbReference type="EMBL" id="CP032418">
    <property type="protein sequence ID" value="AYC30844.1"/>
    <property type="molecule type" value="Genomic_DNA"/>
</dbReference>
<organism evidence="4 5">
    <name type="scientific">Paenisporosarcina cavernae</name>
    <dbReference type="NCBI Taxonomy" id="2320858"/>
    <lineage>
        <taxon>Bacteria</taxon>
        <taxon>Bacillati</taxon>
        <taxon>Bacillota</taxon>
        <taxon>Bacilli</taxon>
        <taxon>Bacillales</taxon>
        <taxon>Caryophanaceae</taxon>
        <taxon>Paenisporosarcina</taxon>
    </lineage>
</organism>
<evidence type="ECO:0000256" key="2">
    <source>
        <dbReference type="PIRSR" id="PIRSR605754-1"/>
    </source>
</evidence>
<feature type="region of interest" description="Disordered" evidence="3">
    <location>
        <begin position="1"/>
        <end position="23"/>
    </location>
</feature>
<dbReference type="Gene3D" id="2.40.260.10">
    <property type="entry name" value="Sortase"/>
    <property type="match status" value="1"/>
</dbReference>
<name>A0A385YWC7_9BACL</name>
<gene>
    <name evidence="4" type="ORF">D3873_11485</name>
</gene>
<dbReference type="CDD" id="cd05829">
    <property type="entry name" value="Sortase_F"/>
    <property type="match status" value="1"/>
</dbReference>
<dbReference type="SUPFAM" id="SSF63817">
    <property type="entry name" value="Sortase"/>
    <property type="match status" value="1"/>
</dbReference>
<dbReference type="InterPro" id="IPR005754">
    <property type="entry name" value="Sortase"/>
</dbReference>
<feature type="active site" description="Proton donor/acceptor" evidence="2">
    <location>
        <position position="102"/>
    </location>
</feature>
<accession>A0A385YWC7</accession>
<proteinExistence type="predicted"/>
<dbReference type="InterPro" id="IPR042001">
    <property type="entry name" value="Sortase_F"/>
</dbReference>
<evidence type="ECO:0000313" key="4">
    <source>
        <dbReference type="EMBL" id="AYC30844.1"/>
    </source>
</evidence>
<evidence type="ECO:0000256" key="3">
    <source>
        <dbReference type="SAM" id="MobiDB-lite"/>
    </source>
</evidence>
<dbReference type="GO" id="GO:0016787">
    <property type="term" value="F:hydrolase activity"/>
    <property type="evidence" value="ECO:0007669"/>
    <property type="project" value="UniProtKB-KW"/>
</dbReference>
<evidence type="ECO:0000313" key="5">
    <source>
        <dbReference type="Proteomes" id="UP000265725"/>
    </source>
</evidence>
<evidence type="ECO:0000256" key="1">
    <source>
        <dbReference type="ARBA" id="ARBA00022801"/>
    </source>
</evidence>
<sequence>MPSASQEENGAKKAPIESAETAPITLAIGNETLSSDKIIQDDRQGITPSNLTIPAINVDAPVEGYGVNKKGEMDVPNSVITTGWYDKGYMPGAAGNAVIAGHVDGKKGPAVFYDLKELQNGDEIIVSDEQGNEKIFVVDRVKSYPVDEAPLDEIFGFKYGSSLNLITCTGDYSNGGYEERLVVYSNLKE</sequence>